<organism evidence="1 2">
    <name type="scientific">Aspergillus udagawae</name>
    <dbReference type="NCBI Taxonomy" id="91492"/>
    <lineage>
        <taxon>Eukaryota</taxon>
        <taxon>Fungi</taxon>
        <taxon>Dikarya</taxon>
        <taxon>Ascomycota</taxon>
        <taxon>Pezizomycotina</taxon>
        <taxon>Eurotiomycetes</taxon>
        <taxon>Eurotiomycetidae</taxon>
        <taxon>Eurotiales</taxon>
        <taxon>Aspergillaceae</taxon>
        <taxon>Aspergillus</taxon>
        <taxon>Aspergillus subgen. Fumigati</taxon>
    </lineage>
</organism>
<dbReference type="AlphaFoldDB" id="A0A8H3S4F4"/>
<dbReference type="Proteomes" id="UP000465221">
    <property type="component" value="Unassembled WGS sequence"/>
</dbReference>
<evidence type="ECO:0000313" key="2">
    <source>
        <dbReference type="Proteomes" id="UP000465221"/>
    </source>
</evidence>
<dbReference type="EMBL" id="BLKC01000084">
    <property type="protein sequence ID" value="GFF50482.1"/>
    <property type="molecule type" value="Genomic_DNA"/>
</dbReference>
<sequence length="87" mass="9861">MFLWLKLDHHKHPQYPGQPVDKIQGEVFNQATRKGVLCAQWSWFRGEPDTPASGMIFRVTFASASEGTISIAIERPGETLRESFQAE</sequence>
<protein>
    <submittedName>
        <fullName evidence="1">Uncharacterized protein</fullName>
    </submittedName>
</protein>
<evidence type="ECO:0000313" key="1">
    <source>
        <dbReference type="EMBL" id="GFF50482.1"/>
    </source>
</evidence>
<dbReference type="InterPro" id="IPR015421">
    <property type="entry name" value="PyrdxlP-dep_Trfase_major"/>
</dbReference>
<dbReference type="Gene3D" id="3.40.640.10">
    <property type="entry name" value="Type I PLP-dependent aspartate aminotransferase-like (Major domain)"/>
    <property type="match status" value="1"/>
</dbReference>
<proteinExistence type="predicted"/>
<gene>
    <name evidence="1" type="ORF">IFM46972_09055</name>
</gene>
<reference evidence="1 2" key="1">
    <citation type="submission" date="2020-01" db="EMBL/GenBank/DDBJ databases">
        <title>Draft genome sequence of Aspergillus udagawae IFM 46972.</title>
        <authorList>
            <person name="Takahashi H."/>
            <person name="Yaguchi T."/>
        </authorList>
    </citation>
    <scope>NUCLEOTIDE SEQUENCE [LARGE SCALE GENOMIC DNA]</scope>
    <source>
        <strain evidence="1 2">IFM 46972</strain>
    </source>
</reference>
<comment type="caution">
    <text evidence="1">The sequence shown here is derived from an EMBL/GenBank/DDBJ whole genome shotgun (WGS) entry which is preliminary data.</text>
</comment>
<name>A0A8H3S4F4_9EURO</name>
<accession>A0A8H3S4F4</accession>